<evidence type="ECO:0000256" key="3">
    <source>
        <dbReference type="ARBA" id="ARBA00022840"/>
    </source>
</evidence>
<dbReference type="Gene3D" id="3.40.50.300">
    <property type="entry name" value="P-loop containing nucleotide triphosphate hydrolases"/>
    <property type="match status" value="1"/>
</dbReference>
<dbReference type="PROSITE" id="PS50893">
    <property type="entry name" value="ABC_TRANSPORTER_2"/>
    <property type="match status" value="1"/>
</dbReference>
<dbReference type="Pfam" id="PF00005">
    <property type="entry name" value="ABC_tran"/>
    <property type="match status" value="1"/>
</dbReference>
<dbReference type="AlphaFoldDB" id="A0A4R2LFA4"/>
<dbReference type="RefSeq" id="WP_132091135.1">
    <property type="nucleotide sequence ID" value="NZ_JANKAQ010000008.1"/>
</dbReference>
<dbReference type="OrthoDB" id="9801958at2"/>
<dbReference type="PANTHER" id="PTHR42788">
    <property type="entry name" value="TAURINE IMPORT ATP-BINDING PROTEIN-RELATED"/>
    <property type="match status" value="1"/>
</dbReference>
<keyword evidence="2" id="KW-0547">Nucleotide-binding</keyword>
<name>A0A4R2LFA4_9FIRM</name>
<evidence type="ECO:0000256" key="4">
    <source>
        <dbReference type="ARBA" id="ARBA00066388"/>
    </source>
</evidence>
<dbReference type="InterPro" id="IPR050166">
    <property type="entry name" value="ABC_transporter_ATP-bind"/>
</dbReference>
<gene>
    <name evidence="6" type="ORF">EV212_1069</name>
</gene>
<evidence type="ECO:0000259" key="5">
    <source>
        <dbReference type="PROSITE" id="PS50893"/>
    </source>
</evidence>
<dbReference type="InterPro" id="IPR003593">
    <property type="entry name" value="AAA+_ATPase"/>
</dbReference>
<dbReference type="GO" id="GO:0015418">
    <property type="term" value="F:ABC-type quaternary ammonium compound transporting activity"/>
    <property type="evidence" value="ECO:0007669"/>
    <property type="project" value="UniProtKB-EC"/>
</dbReference>
<feature type="domain" description="ABC transporter" evidence="5">
    <location>
        <begin position="2"/>
        <end position="231"/>
    </location>
</feature>
<protein>
    <recommendedName>
        <fullName evidence="4">ABC-type quaternary amine transporter</fullName>
        <ecNumber evidence="4">7.6.2.9</ecNumber>
    </recommendedName>
</protein>
<organism evidence="6 7">
    <name type="scientific">Frisingicoccus caecimuris</name>
    <dbReference type="NCBI Taxonomy" id="1796636"/>
    <lineage>
        <taxon>Bacteria</taxon>
        <taxon>Bacillati</taxon>
        <taxon>Bacillota</taxon>
        <taxon>Clostridia</taxon>
        <taxon>Lachnospirales</taxon>
        <taxon>Lachnospiraceae</taxon>
        <taxon>Frisingicoccus</taxon>
    </lineage>
</organism>
<dbReference type="PANTHER" id="PTHR42788:SF2">
    <property type="entry name" value="ABC TRANSPORTER ATP-BINDING PROTEIN"/>
    <property type="match status" value="1"/>
</dbReference>
<dbReference type="PROSITE" id="PS00211">
    <property type="entry name" value="ABC_TRANSPORTER_1"/>
    <property type="match status" value="1"/>
</dbReference>
<accession>A0A4R2LFA4</accession>
<comment type="caution">
    <text evidence="6">The sequence shown here is derived from an EMBL/GenBank/DDBJ whole genome shotgun (WGS) entry which is preliminary data.</text>
</comment>
<dbReference type="EMBL" id="SLXA01000006">
    <property type="protein sequence ID" value="TCO84583.1"/>
    <property type="molecule type" value="Genomic_DNA"/>
</dbReference>
<keyword evidence="1" id="KW-0813">Transport</keyword>
<dbReference type="FunFam" id="3.40.50.300:FF:000425">
    <property type="entry name" value="Probable ABC transporter, ATP-binding subunit"/>
    <property type="match status" value="1"/>
</dbReference>
<keyword evidence="3 6" id="KW-0067">ATP-binding</keyword>
<proteinExistence type="predicted"/>
<reference evidence="6 7" key="1">
    <citation type="submission" date="2019-03" db="EMBL/GenBank/DDBJ databases">
        <title>Genomic Encyclopedia of Type Strains, Phase IV (KMG-IV): sequencing the most valuable type-strain genomes for metagenomic binning, comparative biology and taxonomic classification.</title>
        <authorList>
            <person name="Goeker M."/>
        </authorList>
    </citation>
    <scope>NUCLEOTIDE SEQUENCE [LARGE SCALE GENOMIC DNA]</scope>
    <source>
        <strain evidence="6 7">DSM 28559</strain>
    </source>
</reference>
<dbReference type="InterPro" id="IPR017871">
    <property type="entry name" value="ABC_transporter-like_CS"/>
</dbReference>
<evidence type="ECO:0000256" key="2">
    <source>
        <dbReference type="ARBA" id="ARBA00022741"/>
    </source>
</evidence>
<dbReference type="EC" id="7.6.2.9" evidence="4"/>
<dbReference type="Proteomes" id="UP000295711">
    <property type="component" value="Unassembled WGS sequence"/>
</dbReference>
<evidence type="ECO:0000313" key="6">
    <source>
        <dbReference type="EMBL" id="TCO84583.1"/>
    </source>
</evidence>
<dbReference type="SMART" id="SM00382">
    <property type="entry name" value="AAA"/>
    <property type="match status" value="1"/>
</dbReference>
<keyword evidence="7" id="KW-1185">Reference proteome</keyword>
<evidence type="ECO:0000256" key="1">
    <source>
        <dbReference type="ARBA" id="ARBA00022448"/>
    </source>
</evidence>
<dbReference type="GO" id="GO:0016887">
    <property type="term" value="F:ATP hydrolysis activity"/>
    <property type="evidence" value="ECO:0007669"/>
    <property type="project" value="InterPro"/>
</dbReference>
<dbReference type="InterPro" id="IPR027417">
    <property type="entry name" value="P-loop_NTPase"/>
</dbReference>
<sequence>MLTFKDVTFRYPEDKEAMMTDLSFQVEQGEFVSLIGASGCGKSTIFRLINRLLEPDSGEIFVGGQEIHKIRSYAGYMPQKDLLFPWRTIEKNLCLPMEIQKIDKEEQRRRSGEVLKEVGLEDYRNKYPKDLSGGMRQRISFARTLLTDADLMLLDEPFSALDALTRMDMQEWLLNQWEHFHKTILFITHDVEEAIFLSQKIYIITETPITHLEIVEVPENYPRKRDFLRRPEMETLKAKLTMQLRKQVM</sequence>
<dbReference type="GO" id="GO:0005524">
    <property type="term" value="F:ATP binding"/>
    <property type="evidence" value="ECO:0007669"/>
    <property type="project" value="UniProtKB-KW"/>
</dbReference>
<dbReference type="InterPro" id="IPR003439">
    <property type="entry name" value="ABC_transporter-like_ATP-bd"/>
</dbReference>
<dbReference type="SUPFAM" id="SSF52540">
    <property type="entry name" value="P-loop containing nucleoside triphosphate hydrolases"/>
    <property type="match status" value="1"/>
</dbReference>
<evidence type="ECO:0000313" key="7">
    <source>
        <dbReference type="Proteomes" id="UP000295711"/>
    </source>
</evidence>
<dbReference type="CDD" id="cd03293">
    <property type="entry name" value="ABC_NrtD_SsuB_transporters"/>
    <property type="match status" value="1"/>
</dbReference>